<accession>A0A376CLU9</accession>
<keyword evidence="2" id="KW-1185">Reference proteome</keyword>
<dbReference type="EMBL" id="UFXQ01000001">
    <property type="protein sequence ID" value="STC69089.1"/>
    <property type="molecule type" value="Genomic_DNA"/>
</dbReference>
<evidence type="ECO:0000313" key="2">
    <source>
        <dbReference type="Proteomes" id="UP000254467"/>
    </source>
</evidence>
<reference evidence="1 2" key="1">
    <citation type="submission" date="2018-06" db="EMBL/GenBank/DDBJ databases">
        <authorList>
            <consortium name="Pathogen Informatics"/>
            <person name="Doyle S."/>
        </authorList>
    </citation>
    <scope>NUCLEOTIDE SEQUENCE [LARGE SCALE GENOMIC DNA]</scope>
    <source>
        <strain evidence="1 2">NCTC11862</strain>
    </source>
</reference>
<dbReference type="Proteomes" id="UP000254467">
    <property type="component" value="Unassembled WGS sequence"/>
</dbReference>
<sequence>MGAAGDVDETGAGSLAKRLVGKMRIQYNGQD</sequence>
<name>A0A376CLU9_9CORY</name>
<protein>
    <submittedName>
        <fullName evidence="1">Uncharacterized protein</fullName>
    </submittedName>
</protein>
<dbReference type="STRING" id="35756.GCA_001044155_00179"/>
<dbReference type="AlphaFoldDB" id="A0A376CLU9"/>
<gene>
    <name evidence="1" type="ORF">NCTC11862_00869</name>
</gene>
<organism evidence="1 2">
    <name type="scientific">Corynebacterium pilosum</name>
    <dbReference type="NCBI Taxonomy" id="35756"/>
    <lineage>
        <taxon>Bacteria</taxon>
        <taxon>Bacillati</taxon>
        <taxon>Actinomycetota</taxon>
        <taxon>Actinomycetes</taxon>
        <taxon>Mycobacteriales</taxon>
        <taxon>Corynebacteriaceae</taxon>
        <taxon>Corynebacterium</taxon>
    </lineage>
</organism>
<proteinExistence type="predicted"/>
<evidence type="ECO:0000313" key="1">
    <source>
        <dbReference type="EMBL" id="STC69089.1"/>
    </source>
</evidence>